<dbReference type="GO" id="GO:0005886">
    <property type="term" value="C:plasma membrane"/>
    <property type="evidence" value="ECO:0007669"/>
    <property type="project" value="TreeGrafter"/>
</dbReference>
<keyword evidence="3 5" id="KW-1133">Transmembrane helix</keyword>
<evidence type="ECO:0000256" key="2">
    <source>
        <dbReference type="ARBA" id="ARBA00022692"/>
    </source>
</evidence>
<evidence type="ECO:0000313" key="8">
    <source>
        <dbReference type="Proteomes" id="UP000887565"/>
    </source>
</evidence>
<dbReference type="GO" id="GO:1990573">
    <property type="term" value="P:potassium ion import across plasma membrane"/>
    <property type="evidence" value="ECO:0007669"/>
    <property type="project" value="TreeGrafter"/>
</dbReference>
<feature type="transmembrane region" description="Helical" evidence="5">
    <location>
        <begin position="258"/>
        <end position="278"/>
    </location>
</feature>
<dbReference type="InterPro" id="IPR018491">
    <property type="entry name" value="SLC12_C"/>
</dbReference>
<feature type="transmembrane region" description="Helical" evidence="5">
    <location>
        <begin position="75"/>
        <end position="97"/>
    </location>
</feature>
<feature type="domain" description="Amino acid permease/ SLC12A" evidence="6">
    <location>
        <begin position="7"/>
        <end position="124"/>
    </location>
</feature>
<evidence type="ECO:0000259" key="7">
    <source>
        <dbReference type="Pfam" id="PF03522"/>
    </source>
</evidence>
<dbReference type="GO" id="GO:0007268">
    <property type="term" value="P:chemical synaptic transmission"/>
    <property type="evidence" value="ECO:0007669"/>
    <property type="project" value="TreeGrafter"/>
</dbReference>
<evidence type="ECO:0000256" key="3">
    <source>
        <dbReference type="ARBA" id="ARBA00022989"/>
    </source>
</evidence>
<feature type="domain" description="SLC12A transporter C-terminal" evidence="7">
    <location>
        <begin position="564"/>
        <end position="686"/>
    </location>
</feature>
<keyword evidence="4 5" id="KW-0472">Membrane</keyword>
<feature type="transmembrane region" description="Helical" evidence="5">
    <location>
        <begin position="452"/>
        <end position="469"/>
    </location>
</feature>
<evidence type="ECO:0000313" key="9">
    <source>
        <dbReference type="WBParaSite" id="nRc.2.0.1.t24979-RA"/>
    </source>
</evidence>
<feature type="domain" description="Amino acid permease/ SLC12A" evidence="6">
    <location>
        <begin position="230"/>
        <end position="495"/>
    </location>
</feature>
<reference evidence="9" key="1">
    <citation type="submission" date="2022-11" db="UniProtKB">
        <authorList>
            <consortium name="WormBaseParasite"/>
        </authorList>
    </citation>
    <scope>IDENTIFICATION</scope>
</reference>
<dbReference type="Pfam" id="PF03522">
    <property type="entry name" value="SLC12"/>
    <property type="match status" value="1"/>
</dbReference>
<feature type="transmembrane region" description="Helical" evidence="5">
    <location>
        <begin position="103"/>
        <end position="122"/>
    </location>
</feature>
<dbReference type="GO" id="GO:0055075">
    <property type="term" value="P:potassium ion homeostasis"/>
    <property type="evidence" value="ECO:0007669"/>
    <property type="project" value="TreeGrafter"/>
</dbReference>
<organism evidence="8 9">
    <name type="scientific">Romanomermis culicivorax</name>
    <name type="common">Nematode worm</name>
    <dbReference type="NCBI Taxonomy" id="13658"/>
    <lineage>
        <taxon>Eukaryota</taxon>
        <taxon>Metazoa</taxon>
        <taxon>Ecdysozoa</taxon>
        <taxon>Nematoda</taxon>
        <taxon>Enoplea</taxon>
        <taxon>Dorylaimia</taxon>
        <taxon>Mermithida</taxon>
        <taxon>Mermithoidea</taxon>
        <taxon>Mermithidae</taxon>
        <taxon>Romanomermis</taxon>
    </lineage>
</organism>
<sequence length="720" mass="80432">MQSQEIGGGAYYMISRSLGPEFGGAIGILYYLANACAAGMYLAGGVELLLMYMAPNLPQFGDPKEYNEADMFNNFRVYGTVFVIIEFVICVIGMKLIQIVGPFSLGCVVLAIISVFAGGIAANSDYILPLFSLLSEDFYLRVCLVGERLLKPSTYMINGTAYCDKNQSHPIWSHFCAIYNETNVICDPYFLKHDVEYVPAIPGFSSGSLFSTAELELFPVLVQLSRNAWSNYMEHGETVPDLLGNPSMEVVQDMTTSFFVLLGILFPTFTDIICGANLSGDLKDPQTSLAVGVVAAQLSTSFVYLSFVLIYGGCVVGEVLRDKYGRSIGDSMIVAKLAWPHEWVLLVGCFTSTFGAALQCLYSAPKILHAIAKDDVLPFLSVFQKVTKRNREPVRALILTALLTEAVILIGGIDYIAPVCNCFFLMCYGAVNIVCGLQTLLKAPNWRPRFKIYHWSLSLLGALLCLFFMLGSNWYYSIMVILLTGAIYKYIEYKGLRTSNPFMFYFRAKKEWGDGIRGLALSTAQYSLLKAEENRMNAQNWRPQLLVLLKLEPGEENMNRKMLLFANQLKAGRGLTMAATLIEGNLTNHEDETKSQQVRDKLQEQMKEAKLKGFTEVVLVPDPAENICALIQCVGMGSLRPNTVIVGWPNNWKNRLQKRNSKYWDFLDTVHRVATNHMCLLVPKGLFMYPEPLDQLAGTIDVWWIIHDGGLMILLPFLLR</sequence>
<keyword evidence="2 5" id="KW-0812">Transmembrane</keyword>
<name>A0A915JFL8_ROMCU</name>
<keyword evidence="8" id="KW-1185">Reference proteome</keyword>
<dbReference type="InterPro" id="IPR004841">
    <property type="entry name" value="AA-permease/SLC12A_dom"/>
</dbReference>
<feature type="transmembrane region" description="Helical" evidence="5">
    <location>
        <begin position="28"/>
        <end position="54"/>
    </location>
</feature>
<feature type="transmembrane region" description="Helical" evidence="5">
    <location>
        <begin position="423"/>
        <end position="440"/>
    </location>
</feature>
<dbReference type="GO" id="GO:0045202">
    <property type="term" value="C:synapse"/>
    <property type="evidence" value="ECO:0007669"/>
    <property type="project" value="GOC"/>
</dbReference>
<dbReference type="GO" id="GO:0006884">
    <property type="term" value="P:cell volume homeostasis"/>
    <property type="evidence" value="ECO:0007669"/>
    <property type="project" value="TreeGrafter"/>
</dbReference>
<proteinExistence type="predicted"/>
<dbReference type="PANTHER" id="PTHR11827:SF53">
    <property type="entry name" value="K+_CL-COTRANSPORTER"/>
    <property type="match status" value="1"/>
</dbReference>
<protein>
    <submittedName>
        <fullName evidence="9">Uncharacterized protein</fullName>
    </submittedName>
</protein>
<dbReference type="GO" id="GO:0055064">
    <property type="term" value="P:chloride ion homeostasis"/>
    <property type="evidence" value="ECO:0007669"/>
    <property type="project" value="TreeGrafter"/>
</dbReference>
<dbReference type="AlphaFoldDB" id="A0A915JFL8"/>
<feature type="transmembrane region" description="Helical" evidence="5">
    <location>
        <begin position="396"/>
        <end position="417"/>
    </location>
</feature>
<dbReference type="Proteomes" id="UP000887565">
    <property type="component" value="Unplaced"/>
</dbReference>
<evidence type="ECO:0000256" key="4">
    <source>
        <dbReference type="ARBA" id="ARBA00023136"/>
    </source>
</evidence>
<dbReference type="Pfam" id="PF00324">
    <property type="entry name" value="AA_permease"/>
    <property type="match status" value="2"/>
</dbReference>
<evidence type="ECO:0000256" key="1">
    <source>
        <dbReference type="ARBA" id="ARBA00004141"/>
    </source>
</evidence>
<dbReference type="Gene3D" id="1.20.1740.10">
    <property type="entry name" value="Amino acid/polyamine transporter I"/>
    <property type="match status" value="2"/>
</dbReference>
<dbReference type="OMA" id="IWWIVQD"/>
<comment type="subcellular location">
    <subcellularLocation>
        <location evidence="1">Membrane</location>
        <topology evidence="1">Multi-pass membrane protein</topology>
    </subcellularLocation>
</comment>
<dbReference type="WBParaSite" id="nRc.2.0.1.t24979-RA">
    <property type="protein sequence ID" value="nRc.2.0.1.t24979-RA"/>
    <property type="gene ID" value="nRc.2.0.1.g24979"/>
</dbReference>
<evidence type="ECO:0000256" key="5">
    <source>
        <dbReference type="SAM" id="Phobius"/>
    </source>
</evidence>
<accession>A0A915JFL8</accession>
<dbReference type="InterPro" id="IPR004842">
    <property type="entry name" value="SLC12A_fam"/>
</dbReference>
<evidence type="ECO:0000259" key="6">
    <source>
        <dbReference type="Pfam" id="PF00324"/>
    </source>
</evidence>
<dbReference type="PANTHER" id="PTHR11827">
    <property type="entry name" value="SOLUTE CARRIER FAMILY 12, CATION COTRANSPORTERS"/>
    <property type="match status" value="1"/>
</dbReference>
<feature type="transmembrane region" description="Helical" evidence="5">
    <location>
        <begin position="290"/>
        <end position="316"/>
    </location>
</feature>
<dbReference type="GO" id="GO:0015379">
    <property type="term" value="F:potassium:chloride symporter activity"/>
    <property type="evidence" value="ECO:0007669"/>
    <property type="project" value="TreeGrafter"/>
</dbReference>